<accession>A0A0F9F2V6</accession>
<gene>
    <name evidence="2" type="ORF">LCGC14_2355840</name>
</gene>
<evidence type="ECO:0000256" key="1">
    <source>
        <dbReference type="SAM" id="MobiDB-lite"/>
    </source>
</evidence>
<feature type="region of interest" description="Disordered" evidence="1">
    <location>
        <begin position="118"/>
        <end position="188"/>
    </location>
</feature>
<dbReference type="EMBL" id="LAZR01034392">
    <property type="protein sequence ID" value="KKL45422.1"/>
    <property type="molecule type" value="Genomic_DNA"/>
</dbReference>
<proteinExistence type="predicted"/>
<comment type="caution">
    <text evidence="2">The sequence shown here is derived from an EMBL/GenBank/DDBJ whole genome shotgun (WGS) entry which is preliminary data.</text>
</comment>
<organism evidence="2">
    <name type="scientific">marine sediment metagenome</name>
    <dbReference type="NCBI Taxonomy" id="412755"/>
    <lineage>
        <taxon>unclassified sequences</taxon>
        <taxon>metagenomes</taxon>
        <taxon>ecological metagenomes</taxon>
    </lineage>
</organism>
<sequence>MKALVGDTVPWEEFLPEARQHWLGTTRNIIDSPNVGFGSLTRADRADIVSGQWVMGDKSPAEIAKILASEPPPRFEGLGGVEVTRTQITSDEIKELDKLQGIKGKLSNKQTARLSELEAKSLPPEPPAPNPFEVGGFSRAPQQMRGPRSVEGGPAPDDLGGFSRGGGGGRIGGGGTIEGGPPFEGSSGEEAIAKLTDLINQAKKPRRGQTLLQHEELQHRFKIVAERLKTGEGTPEEIAARAKAALGGPQPKAQFEPVRPFMTESEVQSLYARANTFDFGLHRVAENVRAVDALTKILTGTLPQQAEMEILEKVFGAELIKALQAKGPLGPKIYRNVVDLLSLPKTALTILDHSFPGRQGIKLAPSHPMAWKDSFWQGLRAMRSKQVTQDLVVARATDSTPILVREGETVKTIPFGQLKEIIGVYEAPFGEAAKLSAREEAFISRWARLIPGVQLSERAFLTSGNEIRHSVVRGLLIEANKGNIPIELKQAQALANLVNRASGRGTLGPLNELAPVLNGLMFAPRYRVSSPEWAATILNFGNPKAQKEAVKEI</sequence>
<protein>
    <submittedName>
        <fullName evidence="2">Uncharacterized protein</fullName>
    </submittedName>
</protein>
<feature type="compositionally biased region" description="Gly residues" evidence="1">
    <location>
        <begin position="162"/>
        <end position="178"/>
    </location>
</feature>
<evidence type="ECO:0000313" key="2">
    <source>
        <dbReference type="EMBL" id="KKL45422.1"/>
    </source>
</evidence>
<feature type="non-terminal residue" evidence="2">
    <location>
        <position position="1"/>
    </location>
</feature>
<name>A0A0F9F2V6_9ZZZZ</name>
<dbReference type="AlphaFoldDB" id="A0A0F9F2V6"/>
<feature type="non-terminal residue" evidence="2">
    <location>
        <position position="553"/>
    </location>
</feature>
<feature type="compositionally biased region" description="Low complexity" evidence="1">
    <location>
        <begin position="179"/>
        <end position="188"/>
    </location>
</feature>
<reference evidence="2" key="1">
    <citation type="journal article" date="2015" name="Nature">
        <title>Complex archaea that bridge the gap between prokaryotes and eukaryotes.</title>
        <authorList>
            <person name="Spang A."/>
            <person name="Saw J.H."/>
            <person name="Jorgensen S.L."/>
            <person name="Zaremba-Niedzwiedzka K."/>
            <person name="Martijn J."/>
            <person name="Lind A.E."/>
            <person name="van Eijk R."/>
            <person name="Schleper C."/>
            <person name="Guy L."/>
            <person name="Ettema T.J."/>
        </authorList>
    </citation>
    <scope>NUCLEOTIDE SEQUENCE</scope>
</reference>